<gene>
    <name evidence="9" type="ORF">H8S64_11330</name>
</gene>
<dbReference type="SUPFAM" id="SSF48452">
    <property type="entry name" value="TPR-like"/>
    <property type="match status" value="1"/>
</dbReference>
<feature type="chain" id="PRO_5045518003" evidence="6">
    <location>
        <begin position="25"/>
        <end position="498"/>
    </location>
</feature>
<dbReference type="Pfam" id="PF07980">
    <property type="entry name" value="SusD_RagB"/>
    <property type="match status" value="1"/>
</dbReference>
<name>A0ABR7D1B2_9BACT</name>
<evidence type="ECO:0000256" key="5">
    <source>
        <dbReference type="ARBA" id="ARBA00023237"/>
    </source>
</evidence>
<dbReference type="RefSeq" id="WP_186976149.1">
    <property type="nucleotide sequence ID" value="NZ_JACOOH010000004.1"/>
</dbReference>
<keyword evidence="5" id="KW-0998">Cell outer membrane</keyword>
<evidence type="ECO:0000313" key="9">
    <source>
        <dbReference type="EMBL" id="MBC5621689.1"/>
    </source>
</evidence>
<evidence type="ECO:0000259" key="8">
    <source>
        <dbReference type="Pfam" id="PF14322"/>
    </source>
</evidence>
<protein>
    <submittedName>
        <fullName evidence="9">RagB/SusD family nutrient uptake outer membrane protein</fullName>
    </submittedName>
</protein>
<keyword evidence="3 6" id="KW-0732">Signal</keyword>
<proteinExistence type="inferred from homology"/>
<evidence type="ECO:0000256" key="4">
    <source>
        <dbReference type="ARBA" id="ARBA00023136"/>
    </source>
</evidence>
<feature type="domain" description="SusD-like N-terminal" evidence="8">
    <location>
        <begin position="105"/>
        <end position="213"/>
    </location>
</feature>
<comment type="caution">
    <text evidence="9">The sequence shown here is derived from an EMBL/GenBank/DDBJ whole genome shotgun (WGS) entry which is preliminary data.</text>
</comment>
<evidence type="ECO:0000313" key="10">
    <source>
        <dbReference type="Proteomes" id="UP000646484"/>
    </source>
</evidence>
<evidence type="ECO:0000256" key="2">
    <source>
        <dbReference type="ARBA" id="ARBA00006275"/>
    </source>
</evidence>
<dbReference type="EMBL" id="JACOOH010000004">
    <property type="protein sequence ID" value="MBC5621689.1"/>
    <property type="molecule type" value="Genomic_DNA"/>
</dbReference>
<evidence type="ECO:0000256" key="1">
    <source>
        <dbReference type="ARBA" id="ARBA00004442"/>
    </source>
</evidence>
<keyword evidence="4" id="KW-0472">Membrane</keyword>
<dbReference type="Proteomes" id="UP000646484">
    <property type="component" value="Unassembled WGS sequence"/>
</dbReference>
<dbReference type="InterPro" id="IPR033985">
    <property type="entry name" value="SusD-like_N"/>
</dbReference>
<dbReference type="PROSITE" id="PS51257">
    <property type="entry name" value="PROKAR_LIPOPROTEIN"/>
    <property type="match status" value="1"/>
</dbReference>
<evidence type="ECO:0000256" key="6">
    <source>
        <dbReference type="SAM" id="SignalP"/>
    </source>
</evidence>
<comment type="subcellular location">
    <subcellularLocation>
        <location evidence="1">Cell outer membrane</location>
    </subcellularLocation>
</comment>
<dbReference type="InterPro" id="IPR012944">
    <property type="entry name" value="SusD_RagB_dom"/>
</dbReference>
<dbReference type="Pfam" id="PF14322">
    <property type="entry name" value="SusD-like_3"/>
    <property type="match status" value="1"/>
</dbReference>
<evidence type="ECO:0000256" key="3">
    <source>
        <dbReference type="ARBA" id="ARBA00022729"/>
    </source>
</evidence>
<dbReference type="Gene3D" id="1.25.40.390">
    <property type="match status" value="1"/>
</dbReference>
<evidence type="ECO:0000259" key="7">
    <source>
        <dbReference type="Pfam" id="PF07980"/>
    </source>
</evidence>
<dbReference type="InterPro" id="IPR011990">
    <property type="entry name" value="TPR-like_helical_dom_sf"/>
</dbReference>
<sequence>MKLRVKRISMLSLCLIGFMMTACKDYLNLIPKNQKIVSNVEDVKAELLSYWAATTYSTLLKTSYGNSAPLSLPIFNDVNIQLALYEDNMDMLAFKEHSDINDRCMTYYYQDIDWKGTSLASSLWQNCYVSIGFMNAILDDLDKVTATQAERETIGGEARVIRAWNILKLIQFFAPYKDNKLGVPLNLDSENVTPGDRRTQTEIYGIIERELKEVLEYTTPREKWNFFYSPSFVKSCLAEMYMFRAGSAAAKDTDWEMAEKYSGEVIASYVPENRAELLMDMFSGESVSYIVEHPYCALKLATSRFFGIGNQSTGIWGSNNAQQVSSELWLMYEPEDIRRKAWFRENEDEGRVRRCISKPVVYYYGPVCDILVLYRKADLFLINAEAKCRLGQESEAARMIEDFRRARIPGYNTSVTGDILAEVLKERRLELCFENGSRWLDMKRLGISCTRSGFDKESSGTKEYTLDANDYRYALPIPTDIELDYNDISQNPGWTNFN</sequence>
<reference evidence="9 10" key="1">
    <citation type="submission" date="2020-08" db="EMBL/GenBank/DDBJ databases">
        <title>Genome public.</title>
        <authorList>
            <person name="Liu C."/>
            <person name="Sun Q."/>
        </authorList>
    </citation>
    <scope>NUCLEOTIDE SEQUENCE [LARGE SCALE GENOMIC DNA]</scope>
    <source>
        <strain evidence="9 10">NSJ-56</strain>
    </source>
</reference>
<keyword evidence="10" id="KW-1185">Reference proteome</keyword>
<feature type="signal peptide" evidence="6">
    <location>
        <begin position="1"/>
        <end position="24"/>
    </location>
</feature>
<comment type="similarity">
    <text evidence="2">Belongs to the SusD family.</text>
</comment>
<organism evidence="9 10">
    <name type="scientific">Butyricimonas hominis</name>
    <dbReference type="NCBI Taxonomy" id="2763032"/>
    <lineage>
        <taxon>Bacteria</taxon>
        <taxon>Pseudomonadati</taxon>
        <taxon>Bacteroidota</taxon>
        <taxon>Bacteroidia</taxon>
        <taxon>Bacteroidales</taxon>
        <taxon>Odoribacteraceae</taxon>
        <taxon>Butyricimonas</taxon>
    </lineage>
</organism>
<accession>A0ABR7D1B2</accession>
<feature type="domain" description="RagB/SusD" evidence="7">
    <location>
        <begin position="372"/>
        <end position="494"/>
    </location>
</feature>